<feature type="compositionally biased region" description="Low complexity" evidence="1">
    <location>
        <begin position="34"/>
        <end position="44"/>
    </location>
</feature>
<dbReference type="AlphaFoldDB" id="A0A2U1CEW4"/>
<keyword evidence="2" id="KW-0732">Signal</keyword>
<dbReference type="OrthoDB" id="2088032at2"/>
<evidence type="ECO:0000256" key="1">
    <source>
        <dbReference type="SAM" id="MobiDB-lite"/>
    </source>
</evidence>
<evidence type="ECO:0000313" key="3">
    <source>
        <dbReference type="EMBL" id="PVY59411.1"/>
    </source>
</evidence>
<proteinExistence type="predicted"/>
<evidence type="ECO:0000313" key="4">
    <source>
        <dbReference type="Proteomes" id="UP000245778"/>
    </source>
</evidence>
<organism evidence="3 4">
    <name type="scientific">Intestinimonas butyriciproducens</name>
    <dbReference type="NCBI Taxonomy" id="1297617"/>
    <lineage>
        <taxon>Bacteria</taxon>
        <taxon>Bacillati</taxon>
        <taxon>Bacillota</taxon>
        <taxon>Clostridia</taxon>
        <taxon>Eubacteriales</taxon>
        <taxon>Intestinimonas</taxon>
    </lineage>
</organism>
<feature type="signal peptide" evidence="2">
    <location>
        <begin position="1"/>
        <end position="15"/>
    </location>
</feature>
<evidence type="ECO:0008006" key="5">
    <source>
        <dbReference type="Google" id="ProtNLM"/>
    </source>
</evidence>
<dbReference type="RefSeq" id="WP_116721758.1">
    <property type="nucleotide sequence ID" value="NZ_CP011524.1"/>
</dbReference>
<dbReference type="EMBL" id="QEKK01000002">
    <property type="protein sequence ID" value="PVY59411.1"/>
    <property type="molecule type" value="Genomic_DNA"/>
</dbReference>
<dbReference type="PROSITE" id="PS51257">
    <property type="entry name" value="PROKAR_LIPOPROTEIN"/>
    <property type="match status" value="1"/>
</dbReference>
<gene>
    <name evidence="3" type="ORF">C7373_102396</name>
</gene>
<feature type="region of interest" description="Disordered" evidence="1">
    <location>
        <begin position="25"/>
        <end position="44"/>
    </location>
</feature>
<dbReference type="GeneID" id="93229516"/>
<name>A0A2U1CEW4_9FIRM</name>
<evidence type="ECO:0000256" key="2">
    <source>
        <dbReference type="SAM" id="SignalP"/>
    </source>
</evidence>
<reference evidence="3 4" key="1">
    <citation type="submission" date="2018-04" db="EMBL/GenBank/DDBJ databases">
        <title>Genomic Encyclopedia of Type Strains, Phase IV (KMG-IV): sequencing the most valuable type-strain genomes for metagenomic binning, comparative biology and taxonomic classification.</title>
        <authorList>
            <person name="Goeker M."/>
        </authorList>
    </citation>
    <scope>NUCLEOTIDE SEQUENCE [LARGE SCALE GENOMIC DNA]</scope>
    <source>
        <strain evidence="3 4">DSM 26588</strain>
    </source>
</reference>
<accession>A0A2U1CEW4</accession>
<protein>
    <recommendedName>
        <fullName evidence="5">Lipoprotein</fullName>
    </recommendedName>
</protein>
<comment type="caution">
    <text evidence="3">The sequence shown here is derived from an EMBL/GenBank/DDBJ whole genome shotgun (WGS) entry which is preliminary data.</text>
</comment>
<feature type="chain" id="PRO_5039596531" description="Lipoprotein" evidence="2">
    <location>
        <begin position="16"/>
        <end position="269"/>
    </location>
</feature>
<dbReference type="Proteomes" id="UP000245778">
    <property type="component" value="Unassembled WGS sequence"/>
</dbReference>
<sequence length="269" mass="29482">MKKCAWLLTALFLLAGCIREEPAPIWTPSPASPTPSAAVSPEPESAWWESLTEEDLPTGLASPDQLDALGEEEVLLLGRTAVTSLYVLGGDSGILLLRNGRLSHFGQQVSPKDSLSLPELYQWDYDGDGLDELAVRYLMEAEGDQIVYDLHIYDWSDETCTDLPVTRDACADRALAAVTSDYDSGSGTLTLSYGDTSAVYRFPEQYRQSPGRMSFATSFFREQNGVFTVILGARAESTGAWFANVLADIEYDGADFTLRNLRVEPTTVV</sequence>